<evidence type="ECO:0000256" key="6">
    <source>
        <dbReference type="ARBA" id="ARBA00023125"/>
    </source>
</evidence>
<dbReference type="HOGENOM" id="CLU_034823_0_0_3"/>
<dbReference type="PROSITE" id="PS51198">
    <property type="entry name" value="UVRD_HELICASE_ATP_BIND"/>
    <property type="match status" value="1"/>
</dbReference>
<dbReference type="KEGG" id="cyj:Cyan7822_4571"/>
<evidence type="ECO:0000256" key="11">
    <source>
        <dbReference type="PROSITE-ProRule" id="PRU00560"/>
    </source>
</evidence>
<keyword evidence="7" id="KW-0413">Isomerase</keyword>
<evidence type="ECO:0000256" key="1">
    <source>
        <dbReference type="ARBA" id="ARBA00009922"/>
    </source>
</evidence>
<dbReference type="Pfam" id="PF00580">
    <property type="entry name" value="UvrD-helicase"/>
    <property type="match status" value="1"/>
</dbReference>
<keyword evidence="4 11" id="KW-0347">Helicase</keyword>
<evidence type="ECO:0000256" key="2">
    <source>
        <dbReference type="ARBA" id="ARBA00022741"/>
    </source>
</evidence>
<dbReference type="EC" id="5.6.2.4" evidence="9"/>
<dbReference type="Proteomes" id="UP000008206">
    <property type="component" value="Chromosome"/>
</dbReference>
<proteinExistence type="inferred from homology"/>
<keyword evidence="3 11" id="KW-0378">Hydrolase</keyword>
<dbReference type="Gene3D" id="3.40.50.300">
    <property type="entry name" value="P-loop containing nucleotide triphosphate hydrolases"/>
    <property type="match status" value="2"/>
</dbReference>
<feature type="region of interest" description="Disordered" evidence="12">
    <location>
        <begin position="542"/>
        <end position="568"/>
    </location>
</feature>
<dbReference type="GO" id="GO:0003677">
    <property type="term" value="F:DNA binding"/>
    <property type="evidence" value="ECO:0007669"/>
    <property type="project" value="UniProtKB-KW"/>
</dbReference>
<dbReference type="PANTHER" id="PTHR11070:SF2">
    <property type="entry name" value="ATP-DEPENDENT DNA HELICASE SRS2"/>
    <property type="match status" value="1"/>
</dbReference>
<evidence type="ECO:0000256" key="4">
    <source>
        <dbReference type="ARBA" id="ARBA00022806"/>
    </source>
</evidence>
<feature type="binding site" evidence="11">
    <location>
        <begin position="25"/>
        <end position="32"/>
    </location>
    <ligand>
        <name>ATP</name>
        <dbReference type="ChEBI" id="CHEBI:30616"/>
    </ligand>
</feature>
<evidence type="ECO:0000256" key="10">
    <source>
        <dbReference type="ARBA" id="ARBA00048988"/>
    </source>
</evidence>
<evidence type="ECO:0000256" key="12">
    <source>
        <dbReference type="SAM" id="MobiDB-lite"/>
    </source>
</evidence>
<dbReference type="Pfam" id="PF13361">
    <property type="entry name" value="UvrD_C"/>
    <property type="match status" value="1"/>
</dbReference>
<evidence type="ECO:0000256" key="3">
    <source>
        <dbReference type="ARBA" id="ARBA00022801"/>
    </source>
</evidence>
<dbReference type="GO" id="GO:0043138">
    <property type="term" value="F:3'-5' DNA helicase activity"/>
    <property type="evidence" value="ECO:0007669"/>
    <property type="project" value="UniProtKB-EC"/>
</dbReference>
<dbReference type="GO" id="GO:0016887">
    <property type="term" value="F:ATP hydrolysis activity"/>
    <property type="evidence" value="ECO:0007669"/>
    <property type="project" value="RHEA"/>
</dbReference>
<name>E0UD15_GLOV7</name>
<evidence type="ECO:0000256" key="7">
    <source>
        <dbReference type="ARBA" id="ARBA00023235"/>
    </source>
</evidence>
<dbReference type="GO" id="GO:0000725">
    <property type="term" value="P:recombinational repair"/>
    <property type="evidence" value="ECO:0007669"/>
    <property type="project" value="TreeGrafter"/>
</dbReference>
<sequence length="622" mass="70524">MELSKYQKQIIDWLLNGKGNACCNAVAGSGKSTTLRLAAQALKDAGVSPANIKIIVFGKANSQDLIAKFGPAWKNSICTLHSAGYSLIKKELDIRNPRDAKINIDKYRKIAQGLNLVAYRIKKQMRQGTLRRTRAIAHDSDFIDIVHKVRMTNQKPTPEIVEDLCAHFEITDIFKFDVVASAVQKCLRQGEEQAINNSIFDFTDQIWLPVKWNVEDSPWFKPYKFVLVDECQDLNAAQLKLALMLAGSTGRMLFVGDPRQAIMGFAGADCDSYYKIVEETKAIELPLSLCYRCPKTHVALVNKIFPEIPIEAHPNAKTGTILEARENDLAQYLEPDDLILSRKTNPLVVLCIQLLAQGMSAKIKGRDIGKIIKNELEEIARIPGFDYQEFNDFFNMYTDAKIGRLKGMDNSEKLIEDTRDRLSALHTIYTSRPEANSINDLIISIDELFSDENSSIILSTCHRAKGLEANRVFILNPGDMPMTWENQLDWQETQEHNLLYVALTRSKQDLFIIRAETVKDGDIYWFNFSEDVSEEPITVFSEDVSESPSEEPITVFSEDVSESRSEEPLRSSTLSFRNYIAVKIRKLNENTKQELLESVKKLHQRIQEQSSRQAGEKTTKPN</sequence>
<dbReference type="PANTHER" id="PTHR11070">
    <property type="entry name" value="UVRD / RECB / PCRA DNA HELICASE FAMILY MEMBER"/>
    <property type="match status" value="1"/>
</dbReference>
<reference evidence="15" key="1">
    <citation type="journal article" date="2011" name="MBio">
        <title>Novel metabolic attributes of the genus Cyanothece, comprising a group of unicellular nitrogen-fixing Cyanobacteria.</title>
        <authorList>
            <person name="Bandyopadhyay A."/>
            <person name="Elvitigala T."/>
            <person name="Welsh E."/>
            <person name="Stockel J."/>
            <person name="Liberton M."/>
            <person name="Min H."/>
            <person name="Sherman L.A."/>
            <person name="Pakrasi H.B."/>
        </authorList>
    </citation>
    <scope>NUCLEOTIDE SEQUENCE [LARGE SCALE GENOMIC DNA]</scope>
    <source>
        <strain evidence="15">PCC 7822</strain>
    </source>
</reference>
<dbReference type="SUPFAM" id="SSF52540">
    <property type="entry name" value="P-loop containing nucleoside triphosphate hydrolases"/>
    <property type="match status" value="1"/>
</dbReference>
<dbReference type="InterPro" id="IPR000212">
    <property type="entry name" value="DNA_helicase_UvrD/REP"/>
</dbReference>
<dbReference type="InterPro" id="IPR014017">
    <property type="entry name" value="DNA_helicase_UvrD-like_C"/>
</dbReference>
<keyword evidence="2 11" id="KW-0547">Nucleotide-binding</keyword>
<feature type="domain" description="UvrD-like helicase ATP-binding" evidence="13">
    <location>
        <begin position="4"/>
        <end position="294"/>
    </location>
</feature>
<dbReference type="GO" id="GO:0005524">
    <property type="term" value="F:ATP binding"/>
    <property type="evidence" value="ECO:0007669"/>
    <property type="project" value="UniProtKB-UniRule"/>
</dbReference>
<dbReference type="AlphaFoldDB" id="E0UD15"/>
<evidence type="ECO:0000313" key="14">
    <source>
        <dbReference type="EMBL" id="ADN16480.1"/>
    </source>
</evidence>
<evidence type="ECO:0000256" key="5">
    <source>
        <dbReference type="ARBA" id="ARBA00022840"/>
    </source>
</evidence>
<dbReference type="InterPro" id="IPR014016">
    <property type="entry name" value="UvrD-like_ATP-bd"/>
</dbReference>
<evidence type="ECO:0000256" key="9">
    <source>
        <dbReference type="ARBA" id="ARBA00034808"/>
    </source>
</evidence>
<evidence type="ECO:0000256" key="8">
    <source>
        <dbReference type="ARBA" id="ARBA00034617"/>
    </source>
</evidence>
<dbReference type="STRING" id="497965.Cyan7822_4571"/>
<dbReference type="OrthoDB" id="9810135at2"/>
<dbReference type="InterPro" id="IPR013986">
    <property type="entry name" value="DExx_box_DNA_helicase_dom_sf"/>
</dbReference>
<comment type="catalytic activity">
    <reaction evidence="10">
        <text>ATP + H2O = ADP + phosphate + H(+)</text>
        <dbReference type="Rhea" id="RHEA:13065"/>
        <dbReference type="ChEBI" id="CHEBI:15377"/>
        <dbReference type="ChEBI" id="CHEBI:15378"/>
        <dbReference type="ChEBI" id="CHEBI:30616"/>
        <dbReference type="ChEBI" id="CHEBI:43474"/>
        <dbReference type="ChEBI" id="CHEBI:456216"/>
        <dbReference type="EC" id="5.6.2.4"/>
    </reaction>
</comment>
<keyword evidence="15" id="KW-1185">Reference proteome</keyword>
<dbReference type="RefSeq" id="WP_013324522.1">
    <property type="nucleotide sequence ID" value="NC_014501.1"/>
</dbReference>
<dbReference type="EMBL" id="CP002198">
    <property type="protein sequence ID" value="ADN16480.1"/>
    <property type="molecule type" value="Genomic_DNA"/>
</dbReference>
<dbReference type="Gene3D" id="1.10.10.160">
    <property type="match status" value="1"/>
</dbReference>
<evidence type="ECO:0000259" key="13">
    <source>
        <dbReference type="PROSITE" id="PS51198"/>
    </source>
</evidence>
<organism evidence="14 15">
    <name type="scientific">Gloeothece verrucosa (strain PCC 7822)</name>
    <name type="common">Cyanothece sp. (strain PCC 7822)</name>
    <dbReference type="NCBI Taxonomy" id="497965"/>
    <lineage>
        <taxon>Bacteria</taxon>
        <taxon>Bacillati</taxon>
        <taxon>Cyanobacteriota</taxon>
        <taxon>Cyanophyceae</taxon>
        <taxon>Oscillatoriophycideae</taxon>
        <taxon>Chroococcales</taxon>
        <taxon>Aphanothecaceae</taxon>
        <taxon>Gloeothece</taxon>
        <taxon>Gloeothece verrucosa</taxon>
    </lineage>
</organism>
<keyword evidence="5 11" id="KW-0067">ATP-binding</keyword>
<protein>
    <recommendedName>
        <fullName evidence="9">DNA 3'-5' helicase</fullName>
        <ecNumber evidence="9">5.6.2.4</ecNumber>
    </recommendedName>
</protein>
<evidence type="ECO:0000313" key="15">
    <source>
        <dbReference type="Proteomes" id="UP000008206"/>
    </source>
</evidence>
<comment type="catalytic activity">
    <reaction evidence="8">
        <text>Couples ATP hydrolysis with the unwinding of duplex DNA by translocating in the 3'-5' direction.</text>
        <dbReference type="EC" id="5.6.2.4"/>
    </reaction>
</comment>
<gene>
    <name evidence="14" type="ordered locus">Cyan7822_4571</name>
</gene>
<dbReference type="eggNOG" id="COG0210">
    <property type="taxonomic scope" value="Bacteria"/>
</dbReference>
<accession>E0UD15</accession>
<keyword evidence="6" id="KW-0238">DNA-binding</keyword>
<comment type="similarity">
    <text evidence="1">Belongs to the helicase family. UvrD subfamily.</text>
</comment>
<dbReference type="InterPro" id="IPR027417">
    <property type="entry name" value="P-loop_NTPase"/>
</dbReference>